<evidence type="ECO:0000313" key="1">
    <source>
        <dbReference type="EMBL" id="EFI92450.1"/>
    </source>
</evidence>
<dbReference type="VEuPathDB" id="FungiDB:SCHCODRAFT_02518806"/>
<dbReference type="EMBL" id="GL377313">
    <property type="protein sequence ID" value="EFI92450.1"/>
    <property type="molecule type" value="Genomic_DNA"/>
</dbReference>
<feature type="non-terminal residue" evidence="1">
    <location>
        <position position="236"/>
    </location>
</feature>
<dbReference type="HOGENOM" id="CLU_1175998_0_0_1"/>
<gene>
    <name evidence="1" type="ORF">SCHCODRAFT_113766</name>
</gene>
<dbReference type="GeneID" id="9593658"/>
<name>D8QIQ0_SCHCM</name>
<dbReference type="KEGG" id="scm:SCHCO_02518806"/>
<keyword evidence="2" id="KW-1185">Reference proteome</keyword>
<reference evidence="1 2" key="1">
    <citation type="journal article" date="2010" name="Nat. Biotechnol.">
        <title>Genome sequence of the model mushroom Schizophyllum commune.</title>
        <authorList>
            <person name="Ohm R.A."/>
            <person name="de Jong J.F."/>
            <person name="Lugones L.G."/>
            <person name="Aerts A."/>
            <person name="Kothe E."/>
            <person name="Stajich J.E."/>
            <person name="de Vries R.P."/>
            <person name="Record E."/>
            <person name="Levasseur A."/>
            <person name="Baker S.E."/>
            <person name="Bartholomew K.A."/>
            <person name="Coutinho P.M."/>
            <person name="Erdmann S."/>
            <person name="Fowler T.J."/>
            <person name="Gathman A.C."/>
            <person name="Lombard V."/>
            <person name="Henrissat B."/>
            <person name="Knabe N."/>
            <person name="Kuees U."/>
            <person name="Lilly W.W."/>
            <person name="Lindquist E."/>
            <person name="Lucas S."/>
            <person name="Magnuson J.K."/>
            <person name="Piumi F."/>
            <person name="Raudaskoski M."/>
            <person name="Salamov A."/>
            <person name="Schmutz J."/>
            <person name="Schwarze F.W.M.R."/>
            <person name="vanKuyk P.A."/>
            <person name="Horton J.S."/>
            <person name="Grigoriev I.V."/>
            <person name="Woesten H.A.B."/>
        </authorList>
    </citation>
    <scope>NUCLEOTIDE SEQUENCE [LARGE SCALE GENOMIC DNA]</scope>
    <source>
        <strain evidence="2">H4-8 / FGSC 9210</strain>
    </source>
</reference>
<dbReference type="RefSeq" id="XP_003027353.1">
    <property type="nucleotide sequence ID" value="XM_003027307.1"/>
</dbReference>
<proteinExistence type="predicted"/>
<dbReference type="AlphaFoldDB" id="D8QIQ0"/>
<protein>
    <submittedName>
        <fullName evidence="1">Uncharacterized protein</fullName>
    </submittedName>
</protein>
<sequence length="236" mass="26270">MHAKLNLTCPAGFGKRHTSHQPSLSPAEKECIGQTIVRTYECLEKHGAEVKDLMAMVAQLREGEQELKERRKVQQAYLVPGHHPVAGFSSLLARSSCHLRRLFLVYPPRGILDALYSPALQGLTTLDIRTDDDAPLTKAFIDSLCAAHSDGTPCLLPLLENLELGGESEGFTVNTLVMMAEARRQMGRPLKRFLLNMMLMGMSNFDFGWTDKVEARMCQVADELEVCGRNCMGIHE</sequence>
<organism evidence="2">
    <name type="scientific">Schizophyllum commune (strain H4-8 / FGSC 9210)</name>
    <name type="common">Split gill fungus</name>
    <dbReference type="NCBI Taxonomy" id="578458"/>
    <lineage>
        <taxon>Eukaryota</taxon>
        <taxon>Fungi</taxon>
        <taxon>Dikarya</taxon>
        <taxon>Basidiomycota</taxon>
        <taxon>Agaricomycotina</taxon>
        <taxon>Agaricomycetes</taxon>
        <taxon>Agaricomycetidae</taxon>
        <taxon>Agaricales</taxon>
        <taxon>Schizophyllaceae</taxon>
        <taxon>Schizophyllum</taxon>
    </lineage>
</organism>
<evidence type="ECO:0000313" key="2">
    <source>
        <dbReference type="Proteomes" id="UP000007431"/>
    </source>
</evidence>
<accession>D8QIQ0</accession>
<dbReference type="Proteomes" id="UP000007431">
    <property type="component" value="Unassembled WGS sequence"/>
</dbReference>
<dbReference type="InParanoid" id="D8QIQ0"/>